<name>A0A1V9Y4K3_ACHHY</name>
<organism evidence="2 3">
    <name type="scientific">Achlya hypogyna</name>
    <name type="common">Oomycete</name>
    <name type="synonym">Protoachlya hypogyna</name>
    <dbReference type="NCBI Taxonomy" id="1202772"/>
    <lineage>
        <taxon>Eukaryota</taxon>
        <taxon>Sar</taxon>
        <taxon>Stramenopiles</taxon>
        <taxon>Oomycota</taxon>
        <taxon>Saprolegniomycetes</taxon>
        <taxon>Saprolegniales</taxon>
        <taxon>Achlyaceae</taxon>
        <taxon>Achlya</taxon>
    </lineage>
</organism>
<dbReference type="SUPFAM" id="SSF50370">
    <property type="entry name" value="Ricin B-like lectins"/>
    <property type="match status" value="2"/>
</dbReference>
<evidence type="ECO:0000313" key="2">
    <source>
        <dbReference type="EMBL" id="OQR80649.1"/>
    </source>
</evidence>
<dbReference type="InterPro" id="IPR000772">
    <property type="entry name" value="Ricin_B_lectin"/>
</dbReference>
<protein>
    <recommendedName>
        <fullName evidence="1">Ricin B lectin domain-containing protein</fullName>
    </recommendedName>
</protein>
<dbReference type="Gene3D" id="2.80.10.50">
    <property type="match status" value="2"/>
</dbReference>
<evidence type="ECO:0000313" key="3">
    <source>
        <dbReference type="Proteomes" id="UP000243579"/>
    </source>
</evidence>
<dbReference type="OrthoDB" id="6770063at2759"/>
<comment type="caution">
    <text evidence="2">The sequence shown here is derived from an EMBL/GenBank/DDBJ whole genome shotgun (WGS) entry which is preliminary data.</text>
</comment>
<sequence length="263" mass="28865">MIPGVDLRICSSSNTVLSEGYGSIYSDIVRNTANEHFTWDAADKMLQSVVSGLCLDAYAVGNTFAVHGYACDSNNANQKWNVDLTNRVISHATHSGWCLANNPLLPGQKATMARCDAAQSAQKFHNCDDNSVEPTVNVGFAQCTTGKYLSEYNTGLFVNYVQHNLNEQFTYNPTTQQLKVASNGQCLDAYLDGNNVYQLHTYPCDSNNVNQRWNLGSSKIQHAIHPNLCVTSTASADNSAGVAPCNGRWKQCFNSIYASYNNY</sequence>
<evidence type="ECO:0000259" key="1">
    <source>
        <dbReference type="SMART" id="SM00458"/>
    </source>
</evidence>
<gene>
    <name evidence="2" type="ORF">ACHHYP_17374</name>
</gene>
<dbReference type="Pfam" id="PF00652">
    <property type="entry name" value="Ricin_B_lectin"/>
    <property type="match status" value="2"/>
</dbReference>
<dbReference type="InterPro" id="IPR035992">
    <property type="entry name" value="Ricin_B-like_lectins"/>
</dbReference>
<feature type="domain" description="Ricin B lectin" evidence="1">
    <location>
        <begin position="42"/>
        <end position="216"/>
    </location>
</feature>
<dbReference type="Proteomes" id="UP000243579">
    <property type="component" value="Unassembled WGS sequence"/>
</dbReference>
<dbReference type="EMBL" id="JNBR01002896">
    <property type="protein sequence ID" value="OQR80649.1"/>
    <property type="molecule type" value="Genomic_DNA"/>
</dbReference>
<reference evidence="2 3" key="1">
    <citation type="journal article" date="2014" name="Genome Biol. Evol.">
        <title>The secreted proteins of Achlya hypogyna and Thraustotheca clavata identify the ancestral oomycete secretome and reveal gene acquisitions by horizontal gene transfer.</title>
        <authorList>
            <person name="Misner I."/>
            <person name="Blouin N."/>
            <person name="Leonard G."/>
            <person name="Richards T.A."/>
            <person name="Lane C.E."/>
        </authorList>
    </citation>
    <scope>NUCLEOTIDE SEQUENCE [LARGE SCALE GENOMIC DNA]</scope>
    <source>
        <strain evidence="2 3">ATCC 48635</strain>
    </source>
</reference>
<dbReference type="SMART" id="SM00458">
    <property type="entry name" value="RICIN"/>
    <property type="match status" value="1"/>
</dbReference>
<dbReference type="PROSITE" id="PS50231">
    <property type="entry name" value="RICIN_B_LECTIN"/>
    <property type="match status" value="1"/>
</dbReference>
<proteinExistence type="predicted"/>
<accession>A0A1V9Y4K3</accession>
<keyword evidence="3" id="KW-1185">Reference proteome</keyword>
<dbReference type="AlphaFoldDB" id="A0A1V9Y4K3"/>